<protein>
    <submittedName>
        <fullName evidence="1">Uncharacterized protein</fullName>
    </submittedName>
</protein>
<accession>A0ABN9MIV0</accession>
<organism evidence="1 2">
    <name type="scientific">Ranitomeya imitator</name>
    <name type="common">mimic poison frog</name>
    <dbReference type="NCBI Taxonomy" id="111125"/>
    <lineage>
        <taxon>Eukaryota</taxon>
        <taxon>Metazoa</taxon>
        <taxon>Chordata</taxon>
        <taxon>Craniata</taxon>
        <taxon>Vertebrata</taxon>
        <taxon>Euteleostomi</taxon>
        <taxon>Amphibia</taxon>
        <taxon>Batrachia</taxon>
        <taxon>Anura</taxon>
        <taxon>Neobatrachia</taxon>
        <taxon>Hyloidea</taxon>
        <taxon>Dendrobatidae</taxon>
        <taxon>Dendrobatinae</taxon>
        <taxon>Ranitomeya</taxon>
    </lineage>
</organism>
<reference evidence="1" key="1">
    <citation type="submission" date="2023-07" db="EMBL/GenBank/DDBJ databases">
        <authorList>
            <person name="Stuckert A."/>
        </authorList>
    </citation>
    <scope>NUCLEOTIDE SEQUENCE</scope>
</reference>
<name>A0ABN9MIV0_9NEOB</name>
<sequence>MEGILRDAILEYLKRNNLMTQYQHGFTRDCSCQTNLISFYEECQCHYPVPQVSVSLSCTPSVSAIILYPKCQCHYPVPQVSVPLSCPSSVSAIILYPKCQYHYPVPTSDPYICVVNSVAELPPVVTSGTSADSLCELLLVEGSSTAASEFPPSGDLSKDGPSIQQKQMVLPYASIDCTPLKYPY</sequence>
<keyword evidence="2" id="KW-1185">Reference proteome</keyword>
<comment type="caution">
    <text evidence="1">The sequence shown here is derived from an EMBL/GenBank/DDBJ whole genome shotgun (WGS) entry which is preliminary data.</text>
</comment>
<gene>
    <name evidence="1" type="ORF">RIMI_LOCUS21418239</name>
</gene>
<dbReference type="Proteomes" id="UP001176940">
    <property type="component" value="Unassembled WGS sequence"/>
</dbReference>
<proteinExistence type="predicted"/>
<evidence type="ECO:0000313" key="1">
    <source>
        <dbReference type="EMBL" id="CAJ0966533.1"/>
    </source>
</evidence>
<dbReference type="EMBL" id="CAUEEQ010075474">
    <property type="protein sequence ID" value="CAJ0966533.1"/>
    <property type="molecule type" value="Genomic_DNA"/>
</dbReference>
<evidence type="ECO:0000313" key="2">
    <source>
        <dbReference type="Proteomes" id="UP001176940"/>
    </source>
</evidence>